<dbReference type="AlphaFoldDB" id="A0A645HFU9"/>
<gene>
    <name evidence="2" type="ORF">SDC9_182037</name>
</gene>
<dbReference type="EMBL" id="VSSQ01087642">
    <property type="protein sequence ID" value="MPN34543.1"/>
    <property type="molecule type" value="Genomic_DNA"/>
</dbReference>
<proteinExistence type="predicted"/>
<reference evidence="2" key="1">
    <citation type="submission" date="2019-08" db="EMBL/GenBank/DDBJ databases">
        <authorList>
            <person name="Kucharzyk K."/>
            <person name="Murdoch R.W."/>
            <person name="Higgins S."/>
            <person name="Loffler F."/>
        </authorList>
    </citation>
    <scope>NUCLEOTIDE SEQUENCE</scope>
</reference>
<evidence type="ECO:0000313" key="2">
    <source>
        <dbReference type="EMBL" id="MPN34543.1"/>
    </source>
</evidence>
<name>A0A645HFU9_9ZZZZ</name>
<accession>A0A645HFU9</accession>
<comment type="caution">
    <text evidence="2">The sequence shown here is derived from an EMBL/GenBank/DDBJ whole genome shotgun (WGS) entry which is preliminary data.</text>
</comment>
<evidence type="ECO:0000256" key="1">
    <source>
        <dbReference type="SAM" id="MobiDB-lite"/>
    </source>
</evidence>
<organism evidence="2">
    <name type="scientific">bioreactor metagenome</name>
    <dbReference type="NCBI Taxonomy" id="1076179"/>
    <lineage>
        <taxon>unclassified sequences</taxon>
        <taxon>metagenomes</taxon>
        <taxon>ecological metagenomes</taxon>
    </lineage>
</organism>
<sequence length="121" mass="12802">MVDASIPTQDISNPIATAIKPLAGLLPNIPPTITSPPMDTMNISAGPNFKATLANSGVKKIIATIPTNPPNEEARQEYDNASFARPFSDKGFPSNAVQAASPVPGQFIRIAETEPPYDDPM</sequence>
<protein>
    <submittedName>
        <fullName evidence="2">Uncharacterized protein</fullName>
    </submittedName>
</protein>
<feature type="region of interest" description="Disordered" evidence="1">
    <location>
        <begin position="84"/>
        <end position="107"/>
    </location>
</feature>